<dbReference type="SFLD" id="SFLDG01132">
    <property type="entry name" value="C1.5.3:_5'-Nucleotidase_Like"/>
    <property type="match status" value="1"/>
</dbReference>
<dbReference type="GO" id="GO:0009166">
    <property type="term" value="P:nucleotide catabolic process"/>
    <property type="evidence" value="ECO:0007669"/>
    <property type="project" value="TreeGrafter"/>
</dbReference>
<dbReference type="InterPro" id="IPR006439">
    <property type="entry name" value="HAD-SF_hydro_IA"/>
</dbReference>
<dbReference type="AlphaFoldDB" id="A0A0D7BEB5"/>
<dbReference type="NCBIfam" id="TIGR01993">
    <property type="entry name" value="Pyr-5-nucltdase"/>
    <property type="match status" value="1"/>
</dbReference>
<dbReference type="STRING" id="1314674.A0A0D7BEB5"/>
<dbReference type="OrthoDB" id="1065058at2759"/>
<evidence type="ECO:0000313" key="1">
    <source>
        <dbReference type="EMBL" id="KIY67936.1"/>
    </source>
</evidence>
<dbReference type="PANTHER" id="PTHR47438:SF1">
    <property type="entry name" value="PHOSPHATE METABOLISM PROTEIN 8-RELATED"/>
    <property type="match status" value="1"/>
</dbReference>
<proteinExistence type="predicted"/>
<dbReference type="EMBL" id="KN880513">
    <property type="protein sequence ID" value="KIY67936.1"/>
    <property type="molecule type" value="Genomic_DNA"/>
</dbReference>
<dbReference type="InterPro" id="IPR036412">
    <property type="entry name" value="HAD-like_sf"/>
</dbReference>
<dbReference type="Proteomes" id="UP000054007">
    <property type="component" value="Unassembled WGS sequence"/>
</dbReference>
<gene>
    <name evidence="1" type="ORF">CYLTODRAFT_490183</name>
</gene>
<dbReference type="GO" id="GO:0006206">
    <property type="term" value="P:pyrimidine nucleobase metabolic process"/>
    <property type="evidence" value="ECO:0007669"/>
    <property type="project" value="TreeGrafter"/>
</dbReference>
<dbReference type="InterPro" id="IPR052791">
    <property type="entry name" value="SSM1_domain"/>
</dbReference>
<protein>
    <submittedName>
        <fullName evidence="1">Pyrimidine 5-nucleotidase</fullName>
    </submittedName>
</protein>
<dbReference type="NCBIfam" id="TIGR01509">
    <property type="entry name" value="HAD-SF-IA-v3"/>
    <property type="match status" value="1"/>
</dbReference>
<dbReference type="Pfam" id="PF00702">
    <property type="entry name" value="Hydrolase"/>
    <property type="match status" value="1"/>
</dbReference>
<dbReference type="SFLD" id="SFLDG01129">
    <property type="entry name" value="C1.5:_HAD__Beta-PGM__Phosphata"/>
    <property type="match status" value="1"/>
</dbReference>
<accession>A0A0D7BEB5</accession>
<evidence type="ECO:0000313" key="2">
    <source>
        <dbReference type="Proteomes" id="UP000054007"/>
    </source>
</evidence>
<dbReference type="GO" id="GO:0008252">
    <property type="term" value="F:nucleotidase activity"/>
    <property type="evidence" value="ECO:0007669"/>
    <property type="project" value="TreeGrafter"/>
</dbReference>
<dbReference type="Gene3D" id="1.10.150.450">
    <property type="match status" value="1"/>
</dbReference>
<dbReference type="Gene3D" id="3.40.50.1000">
    <property type="entry name" value="HAD superfamily/HAD-like"/>
    <property type="match status" value="1"/>
</dbReference>
<dbReference type="SFLD" id="SFLDS00003">
    <property type="entry name" value="Haloacid_Dehalogenase"/>
    <property type="match status" value="1"/>
</dbReference>
<dbReference type="InterPro" id="IPR010237">
    <property type="entry name" value="Pyr-5-nucltdase"/>
</dbReference>
<organism evidence="1 2">
    <name type="scientific">Cylindrobasidium torrendii FP15055 ss-10</name>
    <dbReference type="NCBI Taxonomy" id="1314674"/>
    <lineage>
        <taxon>Eukaryota</taxon>
        <taxon>Fungi</taxon>
        <taxon>Dikarya</taxon>
        <taxon>Basidiomycota</taxon>
        <taxon>Agaricomycotina</taxon>
        <taxon>Agaricomycetes</taxon>
        <taxon>Agaricomycetidae</taxon>
        <taxon>Agaricales</taxon>
        <taxon>Marasmiineae</taxon>
        <taxon>Physalacriaceae</taxon>
        <taxon>Cylindrobasidium</taxon>
    </lineage>
</organism>
<reference evidence="1 2" key="1">
    <citation type="journal article" date="2015" name="Fungal Genet. Biol.">
        <title>Evolution of novel wood decay mechanisms in Agaricales revealed by the genome sequences of Fistulina hepatica and Cylindrobasidium torrendii.</title>
        <authorList>
            <person name="Floudas D."/>
            <person name="Held B.W."/>
            <person name="Riley R."/>
            <person name="Nagy L.G."/>
            <person name="Koehler G."/>
            <person name="Ransdell A.S."/>
            <person name="Younus H."/>
            <person name="Chow J."/>
            <person name="Chiniquy J."/>
            <person name="Lipzen A."/>
            <person name="Tritt A."/>
            <person name="Sun H."/>
            <person name="Haridas S."/>
            <person name="LaButti K."/>
            <person name="Ohm R.A."/>
            <person name="Kues U."/>
            <person name="Blanchette R.A."/>
            <person name="Grigoriev I.V."/>
            <person name="Minto R.E."/>
            <person name="Hibbett D.S."/>
        </authorList>
    </citation>
    <scope>NUCLEOTIDE SEQUENCE [LARGE SCALE GENOMIC DNA]</scope>
    <source>
        <strain evidence="1 2">FP15055 ss-10</strain>
    </source>
</reference>
<dbReference type="SUPFAM" id="SSF56784">
    <property type="entry name" value="HAD-like"/>
    <property type="match status" value="1"/>
</dbReference>
<name>A0A0D7BEB5_9AGAR</name>
<sequence>MSAETTSIENKSEDARVMVWWDIDNTLYSANTKISQAMGEKIGAYFMTLGLDAKEAAELHLKYYTQYGLALAGLVRHHNVDPIDFDKKCDGSLPLESMIRPNVALRQLFLDIDRSKARVWALTNAYRPHAERVLKILQLDDLVEGIVFCDYAESDFTAKPEHTYYHKALAKAGITDPSKCYFVDDNRRNIDAARELGWGHCVHFCEAGLENVEGGQVRKIGVDREISTSNGVEVVSDLQELRTVWKEIFRNP</sequence>
<dbReference type="PANTHER" id="PTHR47438">
    <property type="entry name" value="PHOSPHATE METABOLISM PROTEIN 8-RELATED"/>
    <property type="match status" value="1"/>
</dbReference>
<keyword evidence="2" id="KW-1185">Reference proteome</keyword>
<dbReference type="InterPro" id="IPR023214">
    <property type="entry name" value="HAD_sf"/>
</dbReference>